<proteinExistence type="predicted"/>
<evidence type="ECO:0000256" key="3">
    <source>
        <dbReference type="ARBA" id="ARBA00022737"/>
    </source>
</evidence>
<evidence type="ECO:0000313" key="8">
    <source>
        <dbReference type="EMBL" id="CAD9231045.1"/>
    </source>
</evidence>
<dbReference type="Gene3D" id="2.130.10.10">
    <property type="entry name" value="YVTN repeat-like/Quinoprotein amine dehydrogenase"/>
    <property type="match status" value="1"/>
</dbReference>
<dbReference type="PANTHER" id="PTHR22652:SF0">
    <property type="entry name" value="NUCLEOPORIN NUP43"/>
    <property type="match status" value="1"/>
</dbReference>
<dbReference type="PROSITE" id="PS50082">
    <property type="entry name" value="WD_REPEATS_2"/>
    <property type="match status" value="1"/>
</dbReference>
<dbReference type="InterPro" id="IPR015943">
    <property type="entry name" value="WD40/YVTN_repeat-like_dom_sf"/>
</dbReference>
<feature type="repeat" description="WD" evidence="5">
    <location>
        <begin position="307"/>
        <end position="340"/>
    </location>
</feature>
<dbReference type="EMBL" id="HBGH01005761">
    <property type="protein sequence ID" value="CAD9231043.1"/>
    <property type="molecule type" value="Transcribed_RNA"/>
</dbReference>
<keyword evidence="2 5" id="KW-0853">WD repeat</keyword>
<protein>
    <submittedName>
        <fullName evidence="7">Uncharacterized protein</fullName>
    </submittedName>
</protein>
<evidence type="ECO:0000256" key="4">
    <source>
        <dbReference type="ARBA" id="ARBA00023242"/>
    </source>
</evidence>
<dbReference type="GO" id="GO:0031080">
    <property type="term" value="C:nuclear pore outer ring"/>
    <property type="evidence" value="ECO:0007669"/>
    <property type="project" value="TreeGrafter"/>
</dbReference>
<name>A0A6T6BPZ1_9RHOD</name>
<dbReference type="PANTHER" id="PTHR22652">
    <property type="entry name" value="NUCLEOPORIN NUP43"/>
    <property type="match status" value="1"/>
</dbReference>
<dbReference type="AlphaFoldDB" id="A0A6T6BPZ1"/>
<sequence>MKPVVDSRKRTPRRKNHARMPAEVKGQEQPSARSILDRDWVAWDTAQRLGSVIEQSTAPTTDGVDRRKLGQSGKSAALSSVIYLSSPVHVIRWVPDAEQPILFAATCADEPGTDFVATFTLDTQNHCAHQVARCPHPGGVQALVTVGQRFVSGSSSGYIALSEVDGSNLRGIGRLEASGCAALVALDGATSLAAVGDNGSIASIDLSTQQVVLSDEKLDQSLFGCSAAASLHASEVVVAGCAPHLEIIDLRRRPSTMGERLFHPNPNMSFESIAVDPAQPTVVFAGSSAGELAIWDRRMGQMPFARYLLHDGPLWDVRIIPSIAGRLVTAGEDGTVLIWNFGFNPIFGSSHRQGPWNAELSTEDVYRVADSGSFAFNSVDPHPQSGLLAFGSDNGSLTIMETIA</sequence>
<dbReference type="EMBL" id="HBGH01005763">
    <property type="protein sequence ID" value="CAD9231045.1"/>
    <property type="molecule type" value="Transcribed_RNA"/>
</dbReference>
<evidence type="ECO:0000256" key="5">
    <source>
        <dbReference type="PROSITE-ProRule" id="PRU00221"/>
    </source>
</evidence>
<feature type="region of interest" description="Disordered" evidence="6">
    <location>
        <begin position="1"/>
        <end position="33"/>
    </location>
</feature>
<keyword evidence="3" id="KW-0677">Repeat</keyword>
<evidence type="ECO:0000256" key="1">
    <source>
        <dbReference type="ARBA" id="ARBA00004123"/>
    </source>
</evidence>
<gene>
    <name evidence="7" type="ORF">CCAE0312_LOCUS3098</name>
    <name evidence="8" type="ORF">CCAE0312_LOCUS3100</name>
</gene>
<dbReference type="InterPro" id="IPR001680">
    <property type="entry name" value="WD40_rpt"/>
</dbReference>
<accession>A0A6T6BPZ1</accession>
<comment type="subcellular location">
    <subcellularLocation>
        <location evidence="1">Nucleus</location>
    </subcellularLocation>
</comment>
<dbReference type="InterPro" id="IPR036322">
    <property type="entry name" value="WD40_repeat_dom_sf"/>
</dbReference>
<dbReference type="SMART" id="SM00320">
    <property type="entry name" value="WD40"/>
    <property type="match status" value="3"/>
</dbReference>
<organism evidence="7">
    <name type="scientific">Compsopogon caeruleus</name>
    <dbReference type="NCBI Taxonomy" id="31354"/>
    <lineage>
        <taxon>Eukaryota</taxon>
        <taxon>Rhodophyta</taxon>
        <taxon>Compsopogonophyceae</taxon>
        <taxon>Compsopogonales</taxon>
        <taxon>Compsopogonaceae</taxon>
        <taxon>Compsopogon</taxon>
    </lineage>
</organism>
<evidence type="ECO:0000313" key="7">
    <source>
        <dbReference type="EMBL" id="CAD9231043.1"/>
    </source>
</evidence>
<evidence type="ECO:0000256" key="6">
    <source>
        <dbReference type="SAM" id="MobiDB-lite"/>
    </source>
</evidence>
<keyword evidence="4" id="KW-0539">Nucleus</keyword>
<evidence type="ECO:0000256" key="2">
    <source>
        <dbReference type="ARBA" id="ARBA00022574"/>
    </source>
</evidence>
<dbReference type="SUPFAM" id="SSF50978">
    <property type="entry name" value="WD40 repeat-like"/>
    <property type="match status" value="1"/>
</dbReference>
<reference evidence="7" key="1">
    <citation type="submission" date="2021-01" db="EMBL/GenBank/DDBJ databases">
        <authorList>
            <person name="Corre E."/>
            <person name="Pelletier E."/>
            <person name="Niang G."/>
            <person name="Scheremetjew M."/>
            <person name="Finn R."/>
            <person name="Kale V."/>
            <person name="Holt S."/>
            <person name="Cochrane G."/>
            <person name="Meng A."/>
            <person name="Brown T."/>
            <person name="Cohen L."/>
        </authorList>
    </citation>
    <scope>NUCLEOTIDE SEQUENCE</scope>
    <source>
        <strain evidence="7">SAG 36.94</strain>
    </source>
</reference>